<dbReference type="InterPro" id="IPR036968">
    <property type="entry name" value="Enolpyruvate_Tfrase_sf"/>
</dbReference>
<comment type="subunit">
    <text evidence="7">Monomer.</text>
</comment>
<dbReference type="InterPro" id="IPR006264">
    <property type="entry name" value="EPSP_synthase"/>
</dbReference>
<comment type="catalytic activity">
    <reaction evidence="6">
        <text>3-phosphoshikimate + phosphoenolpyruvate = 5-O-(1-carboxyvinyl)-3-phosphoshikimate + phosphate</text>
        <dbReference type="Rhea" id="RHEA:21256"/>
        <dbReference type="ChEBI" id="CHEBI:43474"/>
        <dbReference type="ChEBI" id="CHEBI:57701"/>
        <dbReference type="ChEBI" id="CHEBI:58702"/>
        <dbReference type="ChEBI" id="CHEBI:145989"/>
        <dbReference type="EC" id="2.5.1.19"/>
    </reaction>
    <physiologicalReaction direction="left-to-right" evidence="6">
        <dbReference type="Rhea" id="RHEA:21257"/>
    </physiologicalReaction>
</comment>
<dbReference type="RefSeq" id="WP_340275174.1">
    <property type="nucleotide sequence ID" value="NZ_JBAKIA010000009.1"/>
</dbReference>
<dbReference type="CDD" id="cd01556">
    <property type="entry name" value="EPSP_synthase"/>
    <property type="match status" value="1"/>
</dbReference>
<dbReference type="NCBIfam" id="TIGR01356">
    <property type="entry name" value="aroA"/>
    <property type="match status" value="1"/>
</dbReference>
<feature type="binding site" evidence="7">
    <location>
        <position position="176"/>
    </location>
    <ligand>
        <name>phosphoenolpyruvate</name>
        <dbReference type="ChEBI" id="CHEBI:58702"/>
    </ligand>
</feature>
<dbReference type="InterPro" id="IPR023193">
    <property type="entry name" value="EPSP_synthase_CS"/>
</dbReference>
<evidence type="ECO:0000256" key="6">
    <source>
        <dbReference type="ARBA" id="ARBA00044633"/>
    </source>
</evidence>
<evidence type="ECO:0000256" key="2">
    <source>
        <dbReference type="ARBA" id="ARBA00009948"/>
    </source>
</evidence>
<feature type="binding site" evidence="7">
    <location>
        <position position="327"/>
    </location>
    <ligand>
        <name>3-phosphoshikimate</name>
        <dbReference type="ChEBI" id="CHEBI:145989"/>
    </ligand>
</feature>
<feature type="binding site" evidence="7">
    <location>
        <position position="33"/>
    </location>
    <ligand>
        <name>3-phosphoshikimate</name>
        <dbReference type="ChEBI" id="CHEBI:145989"/>
    </ligand>
</feature>
<dbReference type="EC" id="2.5.1.19" evidence="7"/>
<evidence type="ECO:0000256" key="3">
    <source>
        <dbReference type="ARBA" id="ARBA00022605"/>
    </source>
</evidence>
<dbReference type="Pfam" id="PF00275">
    <property type="entry name" value="EPSP_synthase"/>
    <property type="match status" value="1"/>
</dbReference>
<dbReference type="PANTHER" id="PTHR21090">
    <property type="entry name" value="AROM/DEHYDROQUINATE SYNTHASE"/>
    <property type="match status" value="1"/>
</dbReference>
<keyword evidence="3 7" id="KW-0028">Amino-acid biosynthesis</keyword>
<dbReference type="InterPro" id="IPR013792">
    <property type="entry name" value="RNA3'P_cycl/enolpyr_Trfase_a/b"/>
</dbReference>
<comment type="subcellular location">
    <subcellularLocation>
        <location evidence="7">Cytoplasm</location>
    </subcellularLocation>
</comment>
<comment type="similarity">
    <text evidence="2 7">Belongs to the EPSP synthase family.</text>
</comment>
<keyword evidence="10" id="KW-1185">Reference proteome</keyword>
<organism evidence="9 10">
    <name type="scientific">Roseibium algae</name>
    <dbReference type="NCBI Taxonomy" id="3123038"/>
    <lineage>
        <taxon>Bacteria</taxon>
        <taxon>Pseudomonadati</taxon>
        <taxon>Pseudomonadota</taxon>
        <taxon>Alphaproteobacteria</taxon>
        <taxon>Hyphomicrobiales</taxon>
        <taxon>Stappiaceae</taxon>
        <taxon>Roseibium</taxon>
    </lineage>
</organism>
<feature type="active site" description="Proton acceptor" evidence="7">
    <location>
        <position position="327"/>
    </location>
</feature>
<dbReference type="HAMAP" id="MF_00210">
    <property type="entry name" value="EPSP_synth"/>
    <property type="match status" value="1"/>
</dbReference>
<dbReference type="SUPFAM" id="SSF55205">
    <property type="entry name" value="EPT/RTPC-like"/>
    <property type="match status" value="1"/>
</dbReference>
<gene>
    <name evidence="7 9" type="primary">aroA</name>
    <name evidence="9" type="ORF">V6575_14065</name>
</gene>
<sequence length="451" mass="46702">MSHGPLPAPLTTRSAGPLTGTIRVPGDKSISHRSLMFGALAVGRTTVSGLLESEDVLATADAMRAVGAKIERQEDGLYVVDGIGLGSLLEPDHVIDFGNAGTGVRLTMGIIGTHDIAATFVGDASLSGRPMGRVLDPLRDMGTSVVARNGDRLPASIRGAKQPLPLTYRVPMPSAQVKSAVLLAGLNAPGITTVIEPIATRDHTEKMLTGFGADISVTLNEAGERVIKLKGQPELKPQDVEVPGDPSSAAFPIVAALIVPGSDVTIENVLLNEHRTGLIKTLIEMGGDIQIVNKRNSGGEELGDIKVKSSQLKGITVPPKRAPSMIDEYPVLAVAAAFAQGDTHMPGLDELRVKESDRLAAVARGLEANGIPCVEGEDSLTVTGGANQIGGGTVVTHLDHRIAMAFMVLGMAAHNPVTADDGAVIATSFPTFTSLFSGLGADIQKSASEAA</sequence>
<comment type="pathway">
    <text evidence="1 7">Metabolic intermediate biosynthesis; chorismate biosynthesis; chorismate from D-erythrose 4-phosphate and phosphoenolpyruvate: step 6/7.</text>
</comment>
<evidence type="ECO:0000256" key="4">
    <source>
        <dbReference type="ARBA" id="ARBA00022679"/>
    </source>
</evidence>
<feature type="binding site" evidence="7">
    <location>
        <position position="29"/>
    </location>
    <ligand>
        <name>3-phosphoshikimate</name>
        <dbReference type="ChEBI" id="CHEBI:145989"/>
    </ligand>
</feature>
<comment type="caution">
    <text evidence="7">Lacks conserved residue(s) required for the propagation of feature annotation.</text>
</comment>
<protein>
    <recommendedName>
        <fullName evidence="7">3-phosphoshikimate 1-carboxyvinyltransferase</fullName>
        <ecNumber evidence="7">2.5.1.19</ecNumber>
    </recommendedName>
    <alternativeName>
        <fullName evidence="7">5-enolpyruvylshikimate-3-phosphate synthase</fullName>
        <shortName evidence="7">EPSP synthase</shortName>
        <shortName evidence="7">EPSPS</shortName>
    </alternativeName>
</protein>
<evidence type="ECO:0000256" key="1">
    <source>
        <dbReference type="ARBA" id="ARBA00004811"/>
    </source>
</evidence>
<keyword evidence="7" id="KW-0963">Cytoplasm</keyword>
<accession>A0ABU8TND2</accession>
<dbReference type="Proteomes" id="UP001385499">
    <property type="component" value="Unassembled WGS sequence"/>
</dbReference>
<proteinExistence type="inferred from homology"/>
<feature type="binding site" evidence="7">
    <location>
        <position position="176"/>
    </location>
    <ligand>
        <name>3-phosphoshikimate</name>
        <dbReference type="ChEBI" id="CHEBI:145989"/>
    </ligand>
</feature>
<feature type="binding site" evidence="7">
    <location>
        <position position="358"/>
    </location>
    <ligand>
        <name>phosphoenolpyruvate</name>
        <dbReference type="ChEBI" id="CHEBI:58702"/>
    </ligand>
</feature>
<evidence type="ECO:0000313" key="9">
    <source>
        <dbReference type="EMBL" id="MEJ8475216.1"/>
    </source>
</evidence>
<evidence type="ECO:0000256" key="5">
    <source>
        <dbReference type="ARBA" id="ARBA00023141"/>
    </source>
</evidence>
<dbReference type="InterPro" id="IPR001986">
    <property type="entry name" value="Enolpyruvate_Tfrase_dom"/>
</dbReference>
<feature type="binding site" evidence="7">
    <location>
        <position position="174"/>
    </location>
    <ligand>
        <name>3-phosphoshikimate</name>
        <dbReference type="ChEBI" id="CHEBI:145989"/>
    </ligand>
</feature>
<feature type="binding site" evidence="7">
    <location>
        <position position="129"/>
    </location>
    <ligand>
        <name>phosphoenolpyruvate</name>
        <dbReference type="ChEBI" id="CHEBI:58702"/>
    </ligand>
</feature>
<dbReference type="PIRSF" id="PIRSF000505">
    <property type="entry name" value="EPSPS"/>
    <property type="match status" value="1"/>
</dbReference>
<evidence type="ECO:0000256" key="7">
    <source>
        <dbReference type="HAMAP-Rule" id="MF_00210"/>
    </source>
</evidence>
<feature type="binding site" evidence="7">
    <location>
        <position position="28"/>
    </location>
    <ligand>
        <name>phosphoenolpyruvate</name>
        <dbReference type="ChEBI" id="CHEBI:58702"/>
    </ligand>
</feature>
<feature type="binding site" evidence="7">
    <location>
        <position position="354"/>
    </location>
    <ligand>
        <name>3-phosphoshikimate</name>
        <dbReference type="ChEBI" id="CHEBI:145989"/>
    </ligand>
</feature>
<evidence type="ECO:0000313" key="10">
    <source>
        <dbReference type="Proteomes" id="UP001385499"/>
    </source>
</evidence>
<keyword evidence="4 7" id="KW-0808">Transferase</keyword>
<comment type="function">
    <text evidence="7">Catalyzes the transfer of the enolpyruvyl moiety of phosphoenolpyruvate (PEP) to the 5-hydroxyl of shikimate-3-phosphate (S3P) to produce enolpyruvyl shikimate-3-phosphate and inorganic phosphate.</text>
</comment>
<dbReference type="EMBL" id="JBAKIA010000009">
    <property type="protein sequence ID" value="MEJ8475216.1"/>
    <property type="molecule type" value="Genomic_DNA"/>
</dbReference>
<feature type="binding site" evidence="7">
    <location>
        <position position="401"/>
    </location>
    <ligand>
        <name>phosphoenolpyruvate</name>
        <dbReference type="ChEBI" id="CHEBI:58702"/>
    </ligand>
</feature>
<dbReference type="Gene3D" id="3.65.10.10">
    <property type="entry name" value="Enolpyruvate transferase domain"/>
    <property type="match status" value="2"/>
</dbReference>
<feature type="binding site" evidence="7">
    <location>
        <position position="28"/>
    </location>
    <ligand>
        <name>3-phosphoshikimate</name>
        <dbReference type="ChEBI" id="CHEBI:145989"/>
    </ligand>
</feature>
<dbReference type="PROSITE" id="PS00885">
    <property type="entry name" value="EPSP_SYNTHASE_2"/>
    <property type="match status" value="1"/>
</dbReference>
<name>A0ABU8TND2_9HYPH</name>
<feature type="domain" description="Enolpyruvate transferase" evidence="8">
    <location>
        <begin position="15"/>
        <end position="433"/>
    </location>
</feature>
<evidence type="ECO:0000259" key="8">
    <source>
        <dbReference type="Pfam" id="PF00275"/>
    </source>
</evidence>
<dbReference type="PROSITE" id="PS00104">
    <property type="entry name" value="EPSP_SYNTHASE_1"/>
    <property type="match status" value="1"/>
</dbReference>
<feature type="binding site" evidence="7">
    <location>
        <position position="101"/>
    </location>
    <ligand>
        <name>phosphoenolpyruvate</name>
        <dbReference type="ChEBI" id="CHEBI:58702"/>
    </ligand>
</feature>
<dbReference type="PANTHER" id="PTHR21090:SF5">
    <property type="entry name" value="PENTAFUNCTIONAL AROM POLYPEPTIDE"/>
    <property type="match status" value="1"/>
</dbReference>
<keyword evidence="5 7" id="KW-0057">Aromatic amino acid biosynthesis</keyword>
<reference evidence="9 10" key="1">
    <citation type="submission" date="2024-02" db="EMBL/GenBank/DDBJ databases">
        <title>Roseibium algae sp. nov., isolated from marine alga (Grateloupia sp.), showing potential in myo-inositol conversion.</title>
        <authorList>
            <person name="Wang Y."/>
        </authorList>
    </citation>
    <scope>NUCLEOTIDE SEQUENCE [LARGE SCALE GENOMIC DNA]</scope>
    <source>
        <strain evidence="9 10">H3510</strain>
    </source>
</reference>
<comment type="caution">
    <text evidence="9">The sequence shown here is derived from an EMBL/GenBank/DDBJ whole genome shotgun (WGS) entry which is preliminary data.</text>
</comment>
<dbReference type="GO" id="GO:0003866">
    <property type="term" value="F:3-phosphoshikimate 1-carboxyvinyltransferase activity"/>
    <property type="evidence" value="ECO:0007669"/>
    <property type="project" value="UniProtKB-EC"/>
</dbReference>